<gene>
    <name evidence="2" type="ORF">GCM10025760_09850</name>
</gene>
<keyword evidence="3" id="KW-1185">Reference proteome</keyword>
<protein>
    <recommendedName>
        <fullName evidence="1">Beta-lactamase class A catalytic domain-containing protein</fullName>
    </recommendedName>
</protein>
<dbReference type="RefSeq" id="WP_194412819.1">
    <property type="nucleotide sequence ID" value="NZ_BAABKZ010000001.1"/>
</dbReference>
<dbReference type="InterPro" id="IPR000871">
    <property type="entry name" value="Beta-lactam_class-A"/>
</dbReference>
<proteinExistence type="predicted"/>
<dbReference type="Gene3D" id="3.40.710.10">
    <property type="entry name" value="DD-peptidase/beta-lactamase superfamily"/>
    <property type="match status" value="1"/>
</dbReference>
<name>A0ABP9M248_9MICO</name>
<evidence type="ECO:0000259" key="1">
    <source>
        <dbReference type="Pfam" id="PF13354"/>
    </source>
</evidence>
<dbReference type="PANTHER" id="PTHR35333:SF3">
    <property type="entry name" value="BETA-LACTAMASE-TYPE TRANSPEPTIDASE FOLD CONTAINING PROTEIN"/>
    <property type="match status" value="1"/>
</dbReference>
<accession>A0ABP9M248</accession>
<dbReference type="Proteomes" id="UP001501407">
    <property type="component" value="Unassembled WGS sequence"/>
</dbReference>
<sequence length="298" mass="31576">MTADHARHEADLAEIARDAGLSAWVHASRLDGPPGEVGLSQGEPVAIASVYKLPLAVAWASLVDDGRLDPRESVRVPAEGRVGGPTGIAMLFDDVEISQRDAVRLMLAVSDNAAGDAILSLIGLDRVHRLLQDLGLPATLVRHGSAEETASVMRDTGADSWAAAQAALADPDRMAGTSQYDPAYASAGSAADLTAALRILWRRTGDSFVLVRDAMAHQAWRHRVGSGFPHDDVAVHGKTGSLGSLRHEAAVVRFPDEYPVAVTVLTRAVRSERHQPRADAAIGVLARRAVSPLRLPVS</sequence>
<dbReference type="Pfam" id="PF13354">
    <property type="entry name" value="Beta-lactamase2"/>
    <property type="match status" value="1"/>
</dbReference>
<dbReference type="PANTHER" id="PTHR35333">
    <property type="entry name" value="BETA-LACTAMASE"/>
    <property type="match status" value="1"/>
</dbReference>
<dbReference type="SUPFAM" id="SSF56601">
    <property type="entry name" value="beta-lactamase/transpeptidase-like"/>
    <property type="match status" value="1"/>
</dbReference>
<evidence type="ECO:0000313" key="2">
    <source>
        <dbReference type="EMBL" id="GAA5087985.1"/>
    </source>
</evidence>
<dbReference type="InterPro" id="IPR045155">
    <property type="entry name" value="Beta-lactam_cat"/>
</dbReference>
<reference evidence="3" key="1">
    <citation type="journal article" date="2019" name="Int. J. Syst. Evol. Microbiol.">
        <title>The Global Catalogue of Microorganisms (GCM) 10K type strain sequencing project: providing services to taxonomists for standard genome sequencing and annotation.</title>
        <authorList>
            <consortium name="The Broad Institute Genomics Platform"/>
            <consortium name="The Broad Institute Genome Sequencing Center for Infectious Disease"/>
            <person name="Wu L."/>
            <person name="Ma J."/>
        </authorList>
    </citation>
    <scope>NUCLEOTIDE SEQUENCE [LARGE SCALE GENOMIC DNA]</scope>
    <source>
        <strain evidence="3">JCM 18959</strain>
    </source>
</reference>
<evidence type="ECO:0000313" key="3">
    <source>
        <dbReference type="Proteomes" id="UP001501407"/>
    </source>
</evidence>
<dbReference type="InterPro" id="IPR012338">
    <property type="entry name" value="Beta-lactam/transpept-like"/>
</dbReference>
<organism evidence="2 3">
    <name type="scientific">Microbacterium yannicii</name>
    <dbReference type="NCBI Taxonomy" id="671622"/>
    <lineage>
        <taxon>Bacteria</taxon>
        <taxon>Bacillati</taxon>
        <taxon>Actinomycetota</taxon>
        <taxon>Actinomycetes</taxon>
        <taxon>Micrococcales</taxon>
        <taxon>Microbacteriaceae</taxon>
        <taxon>Microbacterium</taxon>
    </lineage>
</organism>
<comment type="caution">
    <text evidence="2">The sequence shown here is derived from an EMBL/GenBank/DDBJ whole genome shotgun (WGS) entry which is preliminary data.</text>
</comment>
<feature type="domain" description="Beta-lactamase class A catalytic" evidence="1">
    <location>
        <begin position="36"/>
        <end position="266"/>
    </location>
</feature>
<dbReference type="EMBL" id="BAABKZ010000001">
    <property type="protein sequence ID" value="GAA5087985.1"/>
    <property type="molecule type" value="Genomic_DNA"/>
</dbReference>